<dbReference type="RefSeq" id="XP_044563544.1">
    <property type="nucleotide sequence ID" value="XM_044705037.1"/>
</dbReference>
<dbReference type="VEuPathDB" id="AmoebaDB:NfTy_032970"/>
<dbReference type="VEuPathDB" id="AmoebaDB:FDP41_001901"/>
<dbReference type="VEuPathDB" id="AmoebaDB:NF0009440"/>
<organism evidence="2 3">
    <name type="scientific">Naegleria fowleri</name>
    <name type="common">Brain eating amoeba</name>
    <dbReference type="NCBI Taxonomy" id="5763"/>
    <lineage>
        <taxon>Eukaryota</taxon>
        <taxon>Discoba</taxon>
        <taxon>Heterolobosea</taxon>
        <taxon>Tetramitia</taxon>
        <taxon>Eutetramitia</taxon>
        <taxon>Vahlkampfiidae</taxon>
        <taxon>Naegleria</taxon>
    </lineage>
</organism>
<evidence type="ECO:0000313" key="3">
    <source>
        <dbReference type="Proteomes" id="UP000444721"/>
    </source>
</evidence>
<proteinExistence type="predicted"/>
<dbReference type="AlphaFoldDB" id="A0A6A5BWJ4"/>
<dbReference type="GeneID" id="68109119"/>
<dbReference type="Proteomes" id="UP000444721">
    <property type="component" value="Unassembled WGS sequence"/>
</dbReference>
<evidence type="ECO:0000256" key="1">
    <source>
        <dbReference type="SAM" id="MobiDB-lite"/>
    </source>
</evidence>
<dbReference type="Gene3D" id="3.90.1720.30">
    <property type="entry name" value="PPPDE domains"/>
    <property type="match status" value="1"/>
</dbReference>
<dbReference type="EMBL" id="VFQX01000028">
    <property type="protein sequence ID" value="KAF0978831.1"/>
    <property type="molecule type" value="Genomic_DNA"/>
</dbReference>
<evidence type="ECO:0008006" key="4">
    <source>
        <dbReference type="Google" id="ProtNLM"/>
    </source>
</evidence>
<gene>
    <name evidence="2" type="ORF">FDP41_001901</name>
</gene>
<comment type="caution">
    <text evidence="2">The sequence shown here is derived from an EMBL/GenBank/DDBJ whole genome shotgun (WGS) entry which is preliminary data.</text>
</comment>
<feature type="compositionally biased region" description="Low complexity" evidence="1">
    <location>
        <begin position="221"/>
        <end position="237"/>
    </location>
</feature>
<dbReference type="InterPro" id="IPR042266">
    <property type="entry name" value="PPPDE_sf"/>
</dbReference>
<keyword evidence="3" id="KW-1185">Reference proteome</keyword>
<dbReference type="OrthoDB" id="10339805at2759"/>
<sequence>MGNSISESSEGAKTALIEETNDDDTDRVSLTPMYDWNLSNFQQLLIENGIEKSVAQKFNSKNDNLSIYLSRYKSVGEALFHISSCQLIAQVTQDTYAAKKIYSLLKKTKQEQILSRVISPEKKIELEKNYLRFMDKIFEKNIPENYQVMDFSDDTSLVKDLVDDTDLSWQQTDQSPSLSTTSTSHESFLSSTSFSYNSTVNIDSTLAASFDAENATPAASTSSPFFSSHQPFSKQPSRSSTPVSISFSPTSNANNSKQKSQMYHPVGLFSSELLSESEMNAIKNCCKKLEKSFKQSQTQLLITAQNLCLPDRFKYRYFHPYIKQNDFVVRGSSKKKVSLPVKLVITTLHENQMHRFIRRVGHIANIANTDEKGGFGLFHTALIVGNWYIEFNDNSIACVRPISSSKAVFVYHLKAFGEAEINEVINKITRVCCTWNATQYYDVKTANCQHFTQTVLKAIGIDLKNSTEISPLVKDYFFKLKKYGICSMTYSIPKPIKPSFNFDEITFKTHQELDQFWLTVNAKHHAWVNTEEGKNHENLLKSYDRAFWLRRQSSKDMCNEVNEPLRDNDETHRCLCPFNEYECETHSFLLADSVSGNNFLGSWCPEYPSRVG</sequence>
<accession>A0A6A5BWJ4</accession>
<evidence type="ECO:0000313" key="2">
    <source>
        <dbReference type="EMBL" id="KAF0978831.1"/>
    </source>
</evidence>
<feature type="compositionally biased region" description="Polar residues" evidence="1">
    <location>
        <begin position="238"/>
        <end position="259"/>
    </location>
</feature>
<name>A0A6A5BWJ4_NAEFO</name>
<protein>
    <recommendedName>
        <fullName evidence="4">PPPDE domain-containing protein</fullName>
    </recommendedName>
</protein>
<reference evidence="2 3" key="1">
    <citation type="journal article" date="2019" name="Sci. Rep.">
        <title>Nanopore sequencing improves the draft genome of the human pathogenic amoeba Naegleria fowleri.</title>
        <authorList>
            <person name="Liechti N."/>
            <person name="Schurch N."/>
            <person name="Bruggmann R."/>
            <person name="Wittwer M."/>
        </authorList>
    </citation>
    <scope>NUCLEOTIDE SEQUENCE [LARGE SCALE GENOMIC DNA]</scope>
    <source>
        <strain evidence="2 3">ATCC 30894</strain>
    </source>
</reference>
<feature type="region of interest" description="Disordered" evidence="1">
    <location>
        <begin position="221"/>
        <end position="259"/>
    </location>
</feature>